<reference evidence="2" key="1">
    <citation type="journal article" date="2022" name="Nat. Commun.">
        <title>Chromosome evolution and the genetic basis of agronomically important traits in greater yam.</title>
        <authorList>
            <person name="Bredeson J.V."/>
            <person name="Lyons J.B."/>
            <person name="Oniyinde I.O."/>
            <person name="Okereke N.R."/>
            <person name="Kolade O."/>
            <person name="Nnabue I."/>
            <person name="Nwadili C.O."/>
            <person name="Hribova E."/>
            <person name="Parker M."/>
            <person name="Nwogha J."/>
            <person name="Shu S."/>
            <person name="Carlson J."/>
            <person name="Kariba R."/>
            <person name="Muthemba S."/>
            <person name="Knop K."/>
            <person name="Barton G.J."/>
            <person name="Sherwood A.V."/>
            <person name="Lopez-Montes A."/>
            <person name="Asiedu R."/>
            <person name="Jamnadass R."/>
            <person name="Muchugi A."/>
            <person name="Goodstein D."/>
            <person name="Egesi C.N."/>
            <person name="Featherston J."/>
            <person name="Asfaw A."/>
            <person name="Simpson G.G."/>
            <person name="Dolezel J."/>
            <person name="Hendre P.S."/>
            <person name="Van Deynze A."/>
            <person name="Kumar P.L."/>
            <person name="Obidiegwu J.E."/>
            <person name="Bhattacharjee R."/>
            <person name="Rokhsar D.S."/>
        </authorList>
    </citation>
    <scope>NUCLEOTIDE SEQUENCE [LARGE SCALE GENOMIC DNA]</scope>
    <source>
        <strain evidence="2">cv. TDa95/00328</strain>
    </source>
</reference>
<comment type="caution">
    <text evidence="1">The sequence shown here is derived from an EMBL/GenBank/DDBJ whole genome shotgun (WGS) entry which is preliminary data.</text>
</comment>
<organism evidence="1 2">
    <name type="scientific">Dioscorea alata</name>
    <name type="common">Purple yam</name>
    <dbReference type="NCBI Taxonomy" id="55571"/>
    <lineage>
        <taxon>Eukaryota</taxon>
        <taxon>Viridiplantae</taxon>
        <taxon>Streptophyta</taxon>
        <taxon>Embryophyta</taxon>
        <taxon>Tracheophyta</taxon>
        <taxon>Spermatophyta</taxon>
        <taxon>Magnoliopsida</taxon>
        <taxon>Liliopsida</taxon>
        <taxon>Dioscoreales</taxon>
        <taxon>Dioscoreaceae</taxon>
        <taxon>Dioscorea</taxon>
    </lineage>
</organism>
<dbReference type="EMBL" id="CM037023">
    <property type="protein sequence ID" value="KAH7665927.1"/>
    <property type="molecule type" value="Genomic_DNA"/>
</dbReference>
<protein>
    <submittedName>
        <fullName evidence="1">L domain-like protein</fullName>
    </submittedName>
</protein>
<proteinExistence type="predicted"/>
<evidence type="ECO:0000313" key="2">
    <source>
        <dbReference type="Proteomes" id="UP000827976"/>
    </source>
</evidence>
<accession>A0ACB7UYI8</accession>
<name>A0ACB7UYI8_DIOAL</name>
<dbReference type="Proteomes" id="UP000827976">
    <property type="component" value="Chromosome 13"/>
</dbReference>
<evidence type="ECO:0000313" key="1">
    <source>
        <dbReference type="EMBL" id="KAH7665927.1"/>
    </source>
</evidence>
<gene>
    <name evidence="1" type="ORF">IHE45_13G065400</name>
</gene>
<sequence>MAMWIASECGMKMNKWIVKDYDWFKIEIGSSNSESWRFANRVIIRGNVELFPILSHQCSDLLCLMIKRNSCFKKIPEGFFRQMPNLTYLDLSFTKIKKLPKGIKCLVNLQYVNVSHTKISSLPKELVYLKKLQYLICTYTELGKVEDGLMSKLQRLKVIDVFPTGWVDPEELKKHNSIKGIGMRVVSEEVLQQLSCLPTTKISIEKLNNVDSLSFDALSCKDHGFLQELHIYSCPQLEQIVMNGNGTHLNYLAIRHVKKLQNIIWTNLSPPKFFHVLHWLYIRECNLDNLAWVLHLPCLSHLGIEDCVEIKTLFNIKERKIQQQEVSEHRPTFPALQYLFIVNLPKLVTISNFALDFPRLSRLRVLRCHNLKKLPFKSGINNNQGMINIYCEREWWESLEWDDATIPSHLWPRR</sequence>
<keyword evidence="2" id="KW-1185">Reference proteome</keyword>